<comment type="catalytic activity">
    <reaction evidence="8">
        <text>adenosine + phosphate = alpha-D-ribose 1-phosphate + adenine</text>
        <dbReference type="Rhea" id="RHEA:27642"/>
        <dbReference type="ChEBI" id="CHEBI:16335"/>
        <dbReference type="ChEBI" id="CHEBI:16708"/>
        <dbReference type="ChEBI" id="CHEBI:43474"/>
        <dbReference type="ChEBI" id="CHEBI:57720"/>
        <dbReference type="EC" id="2.4.2.1"/>
    </reaction>
    <physiologicalReaction direction="left-to-right" evidence="8">
        <dbReference type="Rhea" id="RHEA:27643"/>
    </physiologicalReaction>
</comment>
<dbReference type="PANTHER" id="PTHR30616:SF2">
    <property type="entry name" value="PURINE NUCLEOSIDE PHOSPHORYLASE LACC1"/>
    <property type="match status" value="1"/>
</dbReference>
<name>A0ABT1BZU4_9BACT</name>
<evidence type="ECO:0000256" key="7">
    <source>
        <dbReference type="ARBA" id="ARBA00047989"/>
    </source>
</evidence>
<evidence type="ECO:0000256" key="4">
    <source>
        <dbReference type="ARBA" id="ARBA00022723"/>
    </source>
</evidence>
<comment type="caution">
    <text evidence="11">The sequence shown here is derived from an EMBL/GenBank/DDBJ whole genome shotgun (WGS) entry which is preliminary data.</text>
</comment>
<comment type="catalytic activity">
    <reaction evidence="9">
        <text>S-methyl-5'-thioadenosine + phosphate = 5-(methylsulfanyl)-alpha-D-ribose 1-phosphate + adenine</text>
        <dbReference type="Rhea" id="RHEA:11852"/>
        <dbReference type="ChEBI" id="CHEBI:16708"/>
        <dbReference type="ChEBI" id="CHEBI:17509"/>
        <dbReference type="ChEBI" id="CHEBI:43474"/>
        <dbReference type="ChEBI" id="CHEBI:58533"/>
        <dbReference type="EC" id="2.4.2.28"/>
    </reaction>
    <physiologicalReaction direction="left-to-right" evidence="9">
        <dbReference type="Rhea" id="RHEA:11853"/>
    </physiologicalReaction>
</comment>
<comment type="catalytic activity">
    <reaction evidence="7">
        <text>adenosine + H2O + H(+) = inosine + NH4(+)</text>
        <dbReference type="Rhea" id="RHEA:24408"/>
        <dbReference type="ChEBI" id="CHEBI:15377"/>
        <dbReference type="ChEBI" id="CHEBI:15378"/>
        <dbReference type="ChEBI" id="CHEBI:16335"/>
        <dbReference type="ChEBI" id="CHEBI:17596"/>
        <dbReference type="ChEBI" id="CHEBI:28938"/>
        <dbReference type="EC" id="3.5.4.4"/>
    </reaction>
    <physiologicalReaction direction="left-to-right" evidence="7">
        <dbReference type="Rhea" id="RHEA:24409"/>
    </physiologicalReaction>
</comment>
<comment type="similarity">
    <text evidence="2 10">Belongs to the purine nucleoside phosphorylase YfiH/LACC1 family.</text>
</comment>
<dbReference type="NCBIfam" id="TIGR00726">
    <property type="entry name" value="peptidoglycan editing factor PgeF"/>
    <property type="match status" value="1"/>
</dbReference>
<dbReference type="EMBL" id="JAMXLY010000052">
    <property type="protein sequence ID" value="MCO6026365.1"/>
    <property type="molecule type" value="Genomic_DNA"/>
</dbReference>
<keyword evidence="5" id="KW-0378">Hydrolase</keyword>
<accession>A0ABT1BZU4</accession>
<evidence type="ECO:0000256" key="3">
    <source>
        <dbReference type="ARBA" id="ARBA00022679"/>
    </source>
</evidence>
<evidence type="ECO:0000256" key="5">
    <source>
        <dbReference type="ARBA" id="ARBA00022801"/>
    </source>
</evidence>
<gene>
    <name evidence="11" type="primary">pgeF</name>
    <name evidence="11" type="ORF">NG821_11040</name>
</gene>
<evidence type="ECO:0000313" key="11">
    <source>
        <dbReference type="EMBL" id="MCO6026365.1"/>
    </source>
</evidence>
<evidence type="ECO:0000313" key="12">
    <source>
        <dbReference type="Proteomes" id="UP001204015"/>
    </source>
</evidence>
<keyword evidence="6" id="KW-0862">Zinc</keyword>
<reference evidence="11 12" key="1">
    <citation type="submission" date="2022-06" db="EMBL/GenBank/DDBJ databases">
        <title>A taxonomic note on the genus Prevotella: Description of four novel genera and emended description of the genera Hallella and Xylanibacter.</title>
        <authorList>
            <person name="Hitch T.C.A."/>
        </authorList>
    </citation>
    <scope>NUCLEOTIDE SEQUENCE [LARGE SCALE GENOMIC DNA]</scope>
    <source>
        <strain evidence="11 12">DSM 100619</strain>
    </source>
</reference>
<dbReference type="CDD" id="cd16833">
    <property type="entry name" value="YfiH"/>
    <property type="match status" value="1"/>
</dbReference>
<dbReference type="InterPro" id="IPR038371">
    <property type="entry name" value="Cu_polyphenol_OxRdtase_sf"/>
</dbReference>
<sequence>MTKLLKTTDLHTYALDDSVTAFSTTRHGGVSQGTFGELNINPFCGDTAEHVRENRSILCHTLGIDDSSLLLPHQVHGVESRDIAAEFLSLPATVQRQLLEGVDCLMTDVKGICIGVSTADCIPVLLYDPVHHASAAVHAGWRGTLARIVRKAVRDMKVCYQSNPADLLAVIGPGISLDSFEVGQEVYDQFAGAGFNMGAIARMDKKWHIDLPASNRLQLEAVGVQPGHIQDCGICTFRNSDQFFSARKLGTESGRIYTGMIMN</sequence>
<evidence type="ECO:0000256" key="9">
    <source>
        <dbReference type="ARBA" id="ARBA00049893"/>
    </source>
</evidence>
<evidence type="ECO:0000256" key="2">
    <source>
        <dbReference type="ARBA" id="ARBA00007353"/>
    </source>
</evidence>
<organism evidence="11 12">
    <name type="scientific">Segatella cerevisiae</name>
    <dbReference type="NCBI Taxonomy" id="2053716"/>
    <lineage>
        <taxon>Bacteria</taxon>
        <taxon>Pseudomonadati</taxon>
        <taxon>Bacteroidota</taxon>
        <taxon>Bacteroidia</taxon>
        <taxon>Bacteroidales</taxon>
        <taxon>Prevotellaceae</taxon>
        <taxon>Segatella</taxon>
    </lineage>
</organism>
<evidence type="ECO:0000256" key="10">
    <source>
        <dbReference type="RuleBase" id="RU361274"/>
    </source>
</evidence>
<comment type="catalytic activity">
    <reaction evidence="1">
        <text>inosine + phosphate = alpha-D-ribose 1-phosphate + hypoxanthine</text>
        <dbReference type="Rhea" id="RHEA:27646"/>
        <dbReference type="ChEBI" id="CHEBI:17368"/>
        <dbReference type="ChEBI" id="CHEBI:17596"/>
        <dbReference type="ChEBI" id="CHEBI:43474"/>
        <dbReference type="ChEBI" id="CHEBI:57720"/>
        <dbReference type="EC" id="2.4.2.1"/>
    </reaction>
    <physiologicalReaction direction="left-to-right" evidence="1">
        <dbReference type="Rhea" id="RHEA:27647"/>
    </physiologicalReaction>
</comment>
<dbReference type="Proteomes" id="UP001204015">
    <property type="component" value="Unassembled WGS sequence"/>
</dbReference>
<dbReference type="Pfam" id="PF02578">
    <property type="entry name" value="Cu-oxidase_4"/>
    <property type="match status" value="1"/>
</dbReference>
<keyword evidence="12" id="KW-1185">Reference proteome</keyword>
<dbReference type="InterPro" id="IPR003730">
    <property type="entry name" value="Cu_polyphenol_OxRdtase"/>
</dbReference>
<dbReference type="InterPro" id="IPR011324">
    <property type="entry name" value="Cytotoxic_necrot_fac-like_cat"/>
</dbReference>
<evidence type="ECO:0000256" key="6">
    <source>
        <dbReference type="ARBA" id="ARBA00022833"/>
    </source>
</evidence>
<dbReference type="RefSeq" id="WP_252761720.1">
    <property type="nucleotide sequence ID" value="NZ_JAMXLY010000052.1"/>
</dbReference>
<protein>
    <recommendedName>
        <fullName evidence="10">Purine nucleoside phosphorylase</fullName>
    </recommendedName>
</protein>
<evidence type="ECO:0000256" key="1">
    <source>
        <dbReference type="ARBA" id="ARBA00000553"/>
    </source>
</evidence>
<dbReference type="SUPFAM" id="SSF64438">
    <property type="entry name" value="CNF1/YfiH-like putative cysteine hydrolases"/>
    <property type="match status" value="1"/>
</dbReference>
<evidence type="ECO:0000256" key="8">
    <source>
        <dbReference type="ARBA" id="ARBA00048968"/>
    </source>
</evidence>
<dbReference type="Gene3D" id="3.60.140.10">
    <property type="entry name" value="CNF1/YfiH-like putative cysteine hydrolases"/>
    <property type="match status" value="1"/>
</dbReference>
<keyword evidence="3" id="KW-0808">Transferase</keyword>
<dbReference type="PANTHER" id="PTHR30616">
    <property type="entry name" value="UNCHARACTERIZED PROTEIN YFIH"/>
    <property type="match status" value="1"/>
</dbReference>
<proteinExistence type="inferred from homology"/>
<keyword evidence="4" id="KW-0479">Metal-binding</keyword>